<dbReference type="Gene3D" id="2.40.50.1070">
    <property type="match status" value="1"/>
</dbReference>
<feature type="binding site" evidence="5">
    <location>
        <position position="342"/>
    </location>
    <ligand>
        <name>S-adenosyl-L-methionine</name>
        <dbReference type="ChEBI" id="CHEBI:59789"/>
    </ligand>
</feature>
<comment type="similarity">
    <text evidence="5">Belongs to the class I-like SAM-binding methyltransferase superfamily. RNA M5U methyltransferase family.</text>
</comment>
<dbReference type="PROSITE" id="PS01230">
    <property type="entry name" value="TRMA_1"/>
    <property type="match status" value="1"/>
</dbReference>
<evidence type="ECO:0000313" key="8">
    <source>
        <dbReference type="EMBL" id="CAD8334565.1"/>
    </source>
</evidence>
<protein>
    <submittedName>
        <fullName evidence="8">Uncharacterized protein</fullName>
    </submittedName>
</protein>
<keyword evidence="1 5" id="KW-0489">Methyltransferase</keyword>
<dbReference type="GO" id="GO:0008033">
    <property type="term" value="P:tRNA processing"/>
    <property type="evidence" value="ECO:0007669"/>
    <property type="project" value="UniProtKB-KW"/>
</dbReference>
<dbReference type="GO" id="GO:0000049">
    <property type="term" value="F:tRNA binding"/>
    <property type="evidence" value="ECO:0007669"/>
    <property type="project" value="TreeGrafter"/>
</dbReference>
<comment type="caution">
    <text evidence="5">Lacks conserved residue(s) required for the propagation of feature annotation.</text>
</comment>
<dbReference type="GO" id="GO:0032259">
    <property type="term" value="P:methylation"/>
    <property type="evidence" value="ECO:0007669"/>
    <property type="project" value="UniProtKB-KW"/>
</dbReference>
<dbReference type="EMBL" id="HBEF01010599">
    <property type="protein sequence ID" value="CAD8334565.1"/>
    <property type="molecule type" value="Transcribed_RNA"/>
</dbReference>
<gene>
    <name evidence="8" type="ORF">CAUS1442_LOCUS6670</name>
</gene>
<dbReference type="CDD" id="cd02440">
    <property type="entry name" value="AdoMet_MTases"/>
    <property type="match status" value="1"/>
</dbReference>
<dbReference type="GO" id="GO:0030697">
    <property type="term" value="F:tRNA (uracil(54)-C5)-methyltransferase activity, S-adenosyl methionine-dependent"/>
    <property type="evidence" value="ECO:0007669"/>
    <property type="project" value="InterPro"/>
</dbReference>
<dbReference type="GO" id="GO:0019843">
    <property type="term" value="F:rRNA binding"/>
    <property type="evidence" value="ECO:0007669"/>
    <property type="project" value="TreeGrafter"/>
</dbReference>
<dbReference type="InterPro" id="IPR011869">
    <property type="entry name" value="TrmA_MeTrfase"/>
</dbReference>
<feature type="binding site" evidence="5">
    <location>
        <position position="399"/>
    </location>
    <ligand>
        <name>S-adenosyl-L-methionine</name>
        <dbReference type="ChEBI" id="CHEBI:59789"/>
    </ligand>
</feature>
<dbReference type="InterPro" id="IPR030390">
    <property type="entry name" value="MeTrfase_TrmA_AS"/>
</dbReference>
<accession>A0A7R9WTL7</accession>
<dbReference type="PROSITE" id="PS51687">
    <property type="entry name" value="SAM_MT_RNA_M5U"/>
    <property type="match status" value="1"/>
</dbReference>
<dbReference type="Gene3D" id="3.40.50.150">
    <property type="entry name" value="Vaccinia Virus protein VP39"/>
    <property type="match status" value="1"/>
</dbReference>
<proteinExistence type="inferred from homology"/>
<dbReference type="PANTHER" id="PTHR47790:SF2">
    <property type="entry name" value="TRNA_TMRNA (URACIL-C(5))-METHYLTRANSFERASE"/>
    <property type="match status" value="1"/>
</dbReference>
<feature type="region of interest" description="Disordered" evidence="7">
    <location>
        <begin position="1"/>
        <end position="55"/>
    </location>
</feature>
<evidence type="ECO:0000256" key="4">
    <source>
        <dbReference type="ARBA" id="ARBA00022694"/>
    </source>
</evidence>
<evidence type="ECO:0000256" key="3">
    <source>
        <dbReference type="ARBA" id="ARBA00022691"/>
    </source>
</evidence>
<keyword evidence="2 5" id="KW-0808">Transferase</keyword>
<keyword evidence="4" id="KW-0819">tRNA processing</keyword>
<dbReference type="Pfam" id="PF05958">
    <property type="entry name" value="tRNA_U5-meth_tr"/>
    <property type="match status" value="2"/>
</dbReference>
<dbReference type="SUPFAM" id="SSF53335">
    <property type="entry name" value="S-adenosyl-L-methionine-dependent methyltransferases"/>
    <property type="match status" value="1"/>
</dbReference>
<organism evidence="8">
    <name type="scientific">Craspedostauros australis</name>
    <dbReference type="NCBI Taxonomy" id="1486917"/>
    <lineage>
        <taxon>Eukaryota</taxon>
        <taxon>Sar</taxon>
        <taxon>Stramenopiles</taxon>
        <taxon>Ochrophyta</taxon>
        <taxon>Bacillariophyta</taxon>
        <taxon>Bacillariophyceae</taxon>
        <taxon>Bacillariophycidae</taxon>
        <taxon>Naviculales</taxon>
        <taxon>Naviculaceae</taxon>
        <taxon>Craspedostauros</taxon>
    </lineage>
</organism>
<feature type="binding site" evidence="5">
    <location>
        <position position="319"/>
    </location>
    <ligand>
        <name>S-adenosyl-L-methionine</name>
        <dbReference type="ChEBI" id="CHEBI:59789"/>
    </ligand>
</feature>
<keyword evidence="3 5" id="KW-0949">S-adenosyl-L-methionine</keyword>
<name>A0A7R9WTL7_9STRA</name>
<reference evidence="8" key="1">
    <citation type="submission" date="2021-01" db="EMBL/GenBank/DDBJ databases">
        <authorList>
            <person name="Corre E."/>
            <person name="Pelletier E."/>
            <person name="Niang G."/>
            <person name="Scheremetjew M."/>
            <person name="Finn R."/>
            <person name="Kale V."/>
            <person name="Holt S."/>
            <person name="Cochrane G."/>
            <person name="Meng A."/>
            <person name="Brown T."/>
            <person name="Cohen L."/>
        </authorList>
    </citation>
    <scope>NUCLEOTIDE SEQUENCE</scope>
    <source>
        <strain evidence="8">CCMP3328</strain>
    </source>
</reference>
<evidence type="ECO:0000256" key="1">
    <source>
        <dbReference type="ARBA" id="ARBA00022603"/>
    </source>
</evidence>
<evidence type="ECO:0000256" key="5">
    <source>
        <dbReference type="PROSITE-ProRule" id="PRU01024"/>
    </source>
</evidence>
<feature type="active site" evidence="6">
    <location>
        <position position="426"/>
    </location>
</feature>
<evidence type="ECO:0000256" key="6">
    <source>
        <dbReference type="PROSITE-ProRule" id="PRU10015"/>
    </source>
</evidence>
<dbReference type="PANTHER" id="PTHR47790">
    <property type="entry name" value="TRNA/TMRNA (URACIL-C(5))-METHYLTRANSFERASE"/>
    <property type="match status" value="1"/>
</dbReference>
<sequence length="473" mass="53201">MRKEESAKQHETNTIHHNANDHTTTVDHTTHQGIPPDRIPSHRTAQPMNPQPTLPGYEVQPDEDGVAHSKSKLDGAYDDLRALTTVRLYPCLTNAESLAYRCRCSFQIVDPFAYAMRHNREPVKLNSDVFPIGTRRIQRAMRGFLQHVASYDAMKQHLRGVKFSSSWYDGDDADCIMTLIYDNRVDAARWIEEACQARQMLGLRQINGRSKGVLLTTAAENEGSEAIIRDRVRIVRANDDVGGWEATVESPFVTTPAQSPQDIWYEKPETAFYHPNGNAMKKALGWMLNRLEHIASIPTASDNNAAPTERPRIRLLEMYCGCGAHTMALAKSDLLSEIVAIEMDQRLVQACERNIVLNDLSDVVHVRKEDAGKWARRFISKMQKYGAADEQGFDVLLVDPPRMGLDALVCKMAKQGGFQHFLYISCGRKALLRDLELLSDTFEVADCVVMDLFPRLDAVETLVHLKRKAGAAT</sequence>
<feature type="active site" description="Nucleophile" evidence="5">
    <location>
        <position position="426"/>
    </location>
</feature>
<dbReference type="AlphaFoldDB" id="A0A7R9WTL7"/>
<dbReference type="InterPro" id="IPR010280">
    <property type="entry name" value="U5_MeTrfase_fam"/>
</dbReference>
<feature type="compositionally biased region" description="Basic and acidic residues" evidence="7">
    <location>
        <begin position="1"/>
        <end position="30"/>
    </location>
</feature>
<dbReference type="InterPro" id="IPR029063">
    <property type="entry name" value="SAM-dependent_MTases_sf"/>
</dbReference>
<dbReference type="GO" id="GO:0005829">
    <property type="term" value="C:cytosol"/>
    <property type="evidence" value="ECO:0007669"/>
    <property type="project" value="TreeGrafter"/>
</dbReference>
<evidence type="ECO:0000256" key="7">
    <source>
        <dbReference type="SAM" id="MobiDB-lite"/>
    </source>
</evidence>
<evidence type="ECO:0000256" key="2">
    <source>
        <dbReference type="ARBA" id="ARBA00022679"/>
    </source>
</evidence>